<protein>
    <recommendedName>
        <fullName evidence="5">DUF202 domain-containing protein</fullName>
    </recommendedName>
</protein>
<proteinExistence type="predicted"/>
<name>A0ABX6H3U3_9MICO</name>
<feature type="transmembrane region" description="Helical" evidence="2">
    <location>
        <begin position="131"/>
        <end position="151"/>
    </location>
</feature>
<evidence type="ECO:0000256" key="2">
    <source>
        <dbReference type="SAM" id="Phobius"/>
    </source>
</evidence>
<keyword evidence="2" id="KW-0812">Transmembrane</keyword>
<feature type="region of interest" description="Disordered" evidence="1">
    <location>
        <begin position="1"/>
        <end position="40"/>
    </location>
</feature>
<dbReference type="RefSeq" id="WP_159423721.1">
    <property type="nucleotide sequence ID" value="NZ_CP047180.1"/>
</dbReference>
<evidence type="ECO:0000313" key="3">
    <source>
        <dbReference type="EMBL" id="QHC64323.1"/>
    </source>
</evidence>
<dbReference type="EMBL" id="CP047180">
    <property type="protein sequence ID" value="QHC64323.1"/>
    <property type="molecule type" value="Genomic_DNA"/>
</dbReference>
<evidence type="ECO:0000256" key="1">
    <source>
        <dbReference type="SAM" id="MobiDB-lite"/>
    </source>
</evidence>
<reference evidence="4" key="1">
    <citation type="submission" date="2019-12" db="EMBL/GenBank/DDBJ databases">
        <title>Complete and draft genome sequences of new strains and members of some known species of the genus Rathayibacter isolated from plants.</title>
        <authorList>
            <person name="Tarlachkov S.V."/>
            <person name="Starodumova I.P."/>
            <person name="Dorofeeva L.V."/>
            <person name="Prisyazhnaya N.V."/>
            <person name="Leyn S."/>
            <person name="Zlamal J."/>
            <person name="Elan M."/>
            <person name="Osterman A.L."/>
            <person name="Nadler S."/>
            <person name="Subbotin S.A."/>
            <person name="Evtushenko L.I."/>
        </authorList>
    </citation>
    <scope>NUCLEOTIDE SEQUENCE [LARGE SCALE GENOMIC DNA]</scope>
    <source>
        <strain evidence="4">VKM Ac-2802</strain>
    </source>
</reference>
<dbReference type="Proteomes" id="UP000464597">
    <property type="component" value="Chromosome"/>
</dbReference>
<gene>
    <name evidence="3" type="ORF">GSU69_17660</name>
</gene>
<keyword evidence="2" id="KW-0472">Membrane</keyword>
<feature type="transmembrane region" description="Helical" evidence="2">
    <location>
        <begin position="65"/>
        <end position="86"/>
    </location>
</feature>
<evidence type="ECO:0008006" key="5">
    <source>
        <dbReference type="Google" id="ProtNLM"/>
    </source>
</evidence>
<organism evidence="3 4">
    <name type="scientific">Rathayibacter festucae</name>
    <dbReference type="NCBI Taxonomy" id="110937"/>
    <lineage>
        <taxon>Bacteria</taxon>
        <taxon>Bacillati</taxon>
        <taxon>Actinomycetota</taxon>
        <taxon>Actinomycetes</taxon>
        <taxon>Micrococcales</taxon>
        <taxon>Microbacteriaceae</taxon>
        <taxon>Rathayibacter</taxon>
    </lineage>
</organism>
<keyword evidence="2" id="KW-1133">Transmembrane helix</keyword>
<feature type="transmembrane region" description="Helical" evidence="2">
    <location>
        <begin position="92"/>
        <end position="111"/>
    </location>
</feature>
<keyword evidence="4" id="KW-1185">Reference proteome</keyword>
<evidence type="ECO:0000313" key="4">
    <source>
        <dbReference type="Proteomes" id="UP000464597"/>
    </source>
</evidence>
<sequence length="153" mass="15754">MSTSAPQASAATEAGETETAETEAAATGTAATETSKTVTAAASRRPLRAWLSQGSYGPTDLTRRGVLLVVVSVLAVLVPVVTLTLLDVDSHVSLKVWILAVTVIALLGALLRVVADMRPGPRSDLDRAGKAVGAVAALFTALAVIIDWSLLHL</sequence>
<accession>A0ABX6H3U3</accession>
<feature type="compositionally biased region" description="Low complexity" evidence="1">
    <location>
        <begin position="22"/>
        <end position="40"/>
    </location>
</feature>